<name>A0A855IM33_9VIBR</name>
<sequence>MRAYKYVSAYWYPDEGAEINQPPLPLKKSMAVALILASRITGGNIFQLQSNHHWALLEVNEYTRLLVSR</sequence>
<comment type="caution">
    <text evidence="2">The sequence shown here is derived from an EMBL/GenBank/DDBJ whole genome shotgun (WGS) entry which is preliminary data.</text>
</comment>
<dbReference type="EMBL" id="MCZJ01000044">
    <property type="protein sequence ID" value="PMM55584.1"/>
    <property type="molecule type" value="Genomic_DNA"/>
</dbReference>
<protein>
    <submittedName>
        <fullName evidence="2">Uncharacterized protein</fullName>
    </submittedName>
</protein>
<evidence type="ECO:0000313" key="3">
    <source>
        <dbReference type="Proteomes" id="UP000235554"/>
    </source>
</evidence>
<organism evidence="2 3">
    <name type="scientific">Vibrio lentus</name>
    <dbReference type="NCBI Taxonomy" id="136468"/>
    <lineage>
        <taxon>Bacteria</taxon>
        <taxon>Pseudomonadati</taxon>
        <taxon>Pseudomonadota</taxon>
        <taxon>Gammaproteobacteria</taxon>
        <taxon>Vibrionales</taxon>
        <taxon>Vibrionaceae</taxon>
        <taxon>Vibrio</taxon>
    </lineage>
</organism>
<reference evidence="2 4" key="3">
    <citation type="journal article" date="2018" name="Nature">
        <title>A major lineage of non-tailed dsDNA viruses as unrecognized killers of marine bacteria.</title>
        <authorList>
            <person name="Kauffman K.M."/>
            <person name="Hussain F.A."/>
            <person name="Yang J."/>
            <person name="Arevalo P."/>
            <person name="Brown J.M."/>
            <person name="Chang W.K."/>
            <person name="VanInsberghe D."/>
            <person name="Elsherbini J."/>
            <person name="Sharma R.S."/>
            <person name="Cutler M.B."/>
            <person name="Kelly L."/>
            <person name="Polz M.F."/>
        </authorList>
    </citation>
    <scope>NUCLEOTIDE SEQUENCE</scope>
    <source>
        <strain evidence="2">10N.261.48.A1</strain>
        <strain evidence="1 4">10N.286.55.E1</strain>
    </source>
</reference>
<evidence type="ECO:0000313" key="2">
    <source>
        <dbReference type="EMBL" id="PMM55584.1"/>
    </source>
</evidence>
<accession>A0A855IM33</accession>
<reference evidence="2" key="2">
    <citation type="submission" date="2016-07" db="EMBL/GenBank/DDBJ databases">
        <authorList>
            <person name="Kauffman K."/>
            <person name="Arevalo P."/>
            <person name="Polz M.F."/>
        </authorList>
    </citation>
    <scope>NUCLEOTIDE SEQUENCE</scope>
    <source>
        <strain evidence="2">10N.261.48.A1</strain>
        <strain evidence="1">10N.286.55.E1</strain>
    </source>
</reference>
<reference evidence="3" key="1">
    <citation type="submission" date="2016-07" db="EMBL/GenBank/DDBJ databases">
        <title>Nontailed viruses are major unrecognized killers of bacteria in the ocean.</title>
        <authorList>
            <person name="Kauffman K."/>
            <person name="Hussain F."/>
            <person name="Yang J."/>
            <person name="Arevalo P."/>
            <person name="Brown J."/>
            <person name="Cutler M."/>
            <person name="Kelly L."/>
            <person name="Polz M.F."/>
        </authorList>
    </citation>
    <scope>NUCLEOTIDE SEQUENCE [LARGE SCALE GENOMIC DNA]</scope>
    <source>
        <strain evidence="3">10N.261.48.A1</strain>
    </source>
</reference>
<evidence type="ECO:0000313" key="4">
    <source>
        <dbReference type="Proteomes" id="UP000239763"/>
    </source>
</evidence>
<dbReference type="AlphaFoldDB" id="A0A855IM33"/>
<dbReference type="Proteomes" id="UP000239763">
    <property type="component" value="Unassembled WGS sequence"/>
</dbReference>
<dbReference type="Proteomes" id="UP000235554">
    <property type="component" value="Unassembled WGS sequence"/>
</dbReference>
<proteinExistence type="predicted"/>
<keyword evidence="4" id="KW-1185">Reference proteome</keyword>
<gene>
    <name evidence="2" type="ORF">BCT50_10520</name>
    <name evidence="1" type="ORF">BCV38_21800</name>
</gene>
<dbReference type="EMBL" id="MCSB01000014">
    <property type="protein sequence ID" value="PME29015.1"/>
    <property type="molecule type" value="Genomic_DNA"/>
</dbReference>
<evidence type="ECO:0000313" key="1">
    <source>
        <dbReference type="EMBL" id="PME29015.1"/>
    </source>
</evidence>